<evidence type="ECO:0000256" key="2">
    <source>
        <dbReference type="ARBA" id="ARBA00008989"/>
    </source>
</evidence>
<dbReference type="AlphaFoldDB" id="A0A8J2BIU9"/>
<comment type="catalytic activity">
    <reaction evidence="1">
        <text>beta-D-fructose 1,6-bisphosphate + H2O = beta-D-fructose 6-phosphate + phosphate</text>
        <dbReference type="Rhea" id="RHEA:11064"/>
        <dbReference type="ChEBI" id="CHEBI:15377"/>
        <dbReference type="ChEBI" id="CHEBI:32966"/>
        <dbReference type="ChEBI" id="CHEBI:43474"/>
        <dbReference type="ChEBI" id="CHEBI:57634"/>
        <dbReference type="EC" id="3.1.3.11"/>
    </reaction>
</comment>
<keyword evidence="4 9" id="KW-0378">Hydrolase</keyword>
<comment type="caution">
    <text evidence="9">The sequence shown here is derived from an EMBL/GenBank/DDBJ whole genome shotgun (WGS) entry which is preliminary data.</text>
</comment>
<dbReference type="Gene3D" id="3.30.540.10">
    <property type="entry name" value="Fructose-1,6-Bisphosphatase, subunit A, domain 1"/>
    <property type="match status" value="1"/>
</dbReference>
<evidence type="ECO:0000256" key="4">
    <source>
        <dbReference type="ARBA" id="ARBA00022801"/>
    </source>
</evidence>
<dbReference type="PIRSF" id="PIRSF004532">
    <property type="entry name" value="GlpX"/>
    <property type="match status" value="1"/>
</dbReference>
<comment type="similarity">
    <text evidence="2 7">Belongs to the FBPase class 2 family.</text>
</comment>
<feature type="binding site" evidence="8">
    <location>
        <position position="68"/>
    </location>
    <ligand>
        <name>Mn(2+)</name>
        <dbReference type="ChEBI" id="CHEBI:29035"/>
        <label>1</label>
    </ligand>
</feature>
<evidence type="ECO:0000256" key="5">
    <source>
        <dbReference type="ARBA" id="ARBA00023211"/>
    </source>
</evidence>
<feature type="binding site" evidence="8">
    <location>
        <position position="98"/>
    </location>
    <ligand>
        <name>Mn(2+)</name>
        <dbReference type="ChEBI" id="CHEBI:29035"/>
        <label>2</label>
    </ligand>
</feature>
<keyword evidence="3 8" id="KW-0479">Metal-binding</keyword>
<dbReference type="GO" id="GO:0005829">
    <property type="term" value="C:cytosol"/>
    <property type="evidence" value="ECO:0007669"/>
    <property type="project" value="TreeGrafter"/>
</dbReference>
<dbReference type="Gene3D" id="3.40.190.90">
    <property type="match status" value="1"/>
</dbReference>
<dbReference type="GO" id="GO:0006094">
    <property type="term" value="P:gluconeogenesis"/>
    <property type="evidence" value="ECO:0007669"/>
    <property type="project" value="InterPro"/>
</dbReference>
<proteinExistence type="inferred from homology"/>
<dbReference type="GO" id="GO:0006071">
    <property type="term" value="P:glycerol metabolic process"/>
    <property type="evidence" value="ECO:0007669"/>
    <property type="project" value="InterPro"/>
</dbReference>
<dbReference type="PANTHER" id="PTHR30447">
    <property type="entry name" value="FRUCTOSE-1,6-BISPHOSPHATASE CLASS 2"/>
    <property type="match status" value="1"/>
</dbReference>
<dbReference type="RefSeq" id="WP_174583068.1">
    <property type="nucleotide sequence ID" value="NZ_CAJNOB010000010.1"/>
</dbReference>
<organism evidence="9 10">
    <name type="scientific">Candidatus Methylacidithermus pantelleriae</name>
    <dbReference type="NCBI Taxonomy" id="2744239"/>
    <lineage>
        <taxon>Bacteria</taxon>
        <taxon>Pseudomonadati</taxon>
        <taxon>Verrucomicrobiota</taxon>
        <taxon>Methylacidiphilae</taxon>
        <taxon>Methylacidiphilales</taxon>
        <taxon>Methylacidiphilaceae</taxon>
        <taxon>Candidatus Methylacidithermus</taxon>
    </lineage>
</organism>
<dbReference type="EMBL" id="CAJNOB010000010">
    <property type="protein sequence ID" value="CAF0695006.1"/>
    <property type="molecule type" value="Genomic_DNA"/>
</dbReference>
<keyword evidence="6 7" id="KW-0119">Carbohydrate metabolism</keyword>
<dbReference type="GO" id="GO:0042132">
    <property type="term" value="F:fructose 1,6-bisphosphate 1-phosphatase activity"/>
    <property type="evidence" value="ECO:0007669"/>
    <property type="project" value="UniProtKB-EC"/>
</dbReference>
<dbReference type="InterPro" id="IPR004464">
    <property type="entry name" value="FBPase_class-2/SBPase"/>
</dbReference>
<evidence type="ECO:0000256" key="8">
    <source>
        <dbReference type="PIRSR" id="PIRSR004532-1"/>
    </source>
</evidence>
<dbReference type="PANTHER" id="PTHR30447:SF0">
    <property type="entry name" value="FRUCTOSE-1,6-BISPHOSPHATASE 1 CLASS 2-RELATED"/>
    <property type="match status" value="1"/>
</dbReference>
<keyword evidence="10" id="KW-1185">Reference proteome</keyword>
<evidence type="ECO:0000313" key="9">
    <source>
        <dbReference type="EMBL" id="CAF0695006.1"/>
    </source>
</evidence>
<keyword evidence="5 8" id="KW-0464">Manganese</keyword>
<sequence length="367" mass="40044">MESVPSYKMPDLERVLAFDFVRATEAAALNVIRWVGKGEKEKADAAACDAIRGMFDLMDICAEVVIGEGLKDEAPGIFKGEKLGRWIPGSPRFDIAVDPIDGTTNVSKGLPGSLAVIAAAVPEQDSEHALKDLPSYYAMKLAYGPQVKNYVETSGIESFRLDTPVEELLPIVARALRKRLSDLVVCVMDRPRHAQLIAEIRKLGCSLRLIEHGDITAAMAPSLPDGDIDLYIGIGGAPEAVLAAAGIRCLGGEIQVRMWPKDEKEKQKLIEQGYGDELDTIFYAKDLAKGSSIIFSATAISDAPGLPGVRIRGNHAVTHSVLMRSRTQTVRYIRTHHNLQLKTIRLRSSQAEHTLANDVGTEEEAYQ</sequence>
<feature type="binding site" evidence="8">
    <location>
        <position position="101"/>
    </location>
    <ligand>
        <name>Mn(2+)</name>
        <dbReference type="ChEBI" id="CHEBI:29035"/>
        <label>2</label>
    </ligand>
</feature>
<dbReference type="Pfam" id="PF03320">
    <property type="entry name" value="FBPase_glpX"/>
    <property type="match status" value="1"/>
</dbReference>
<protein>
    <recommendedName>
        <fullName evidence="7">Fructose-1,6-bisphosphatase</fullName>
    </recommendedName>
</protein>
<name>A0A8J2BIU9_9BACT</name>
<feature type="binding site" evidence="8">
    <location>
        <position position="239"/>
    </location>
    <ligand>
        <name>Mn(2+)</name>
        <dbReference type="ChEBI" id="CHEBI:29035"/>
        <label>2</label>
    </ligand>
</feature>
<dbReference type="Proteomes" id="UP000663859">
    <property type="component" value="Unassembled WGS sequence"/>
</dbReference>
<evidence type="ECO:0000313" key="10">
    <source>
        <dbReference type="Proteomes" id="UP000663859"/>
    </source>
</evidence>
<gene>
    <name evidence="9" type="primary">glpX</name>
    <name evidence="9" type="ORF">MPNT_180025</name>
</gene>
<comment type="cofactor">
    <cofactor evidence="8">
        <name>Mn(2+)</name>
        <dbReference type="ChEBI" id="CHEBI:29035"/>
    </cofactor>
</comment>
<dbReference type="SUPFAM" id="SSF56655">
    <property type="entry name" value="Carbohydrate phosphatase"/>
    <property type="match status" value="1"/>
</dbReference>
<evidence type="ECO:0000256" key="7">
    <source>
        <dbReference type="PIRNR" id="PIRNR004532"/>
    </source>
</evidence>
<dbReference type="GO" id="GO:0030388">
    <property type="term" value="P:fructose 1,6-bisphosphate metabolic process"/>
    <property type="evidence" value="ECO:0007669"/>
    <property type="project" value="TreeGrafter"/>
</dbReference>
<feature type="binding site" evidence="8">
    <location>
        <position position="44"/>
    </location>
    <ligand>
        <name>Mn(2+)</name>
        <dbReference type="ChEBI" id="CHEBI:29035"/>
        <label>1</label>
    </ligand>
</feature>
<reference evidence="9" key="1">
    <citation type="submission" date="2021-02" db="EMBL/GenBank/DDBJ databases">
        <authorList>
            <person name="Cremers G."/>
            <person name="Picone N."/>
        </authorList>
    </citation>
    <scope>NUCLEOTIDE SEQUENCE</scope>
    <source>
        <strain evidence="9">PQ17</strain>
    </source>
</reference>
<evidence type="ECO:0000256" key="6">
    <source>
        <dbReference type="ARBA" id="ARBA00023277"/>
    </source>
</evidence>
<evidence type="ECO:0000256" key="3">
    <source>
        <dbReference type="ARBA" id="ARBA00022723"/>
    </source>
</evidence>
<dbReference type="GO" id="GO:0046872">
    <property type="term" value="F:metal ion binding"/>
    <property type="evidence" value="ECO:0007669"/>
    <property type="project" value="UniProtKB-KW"/>
</dbReference>
<accession>A0A8J2BIU9</accession>
<evidence type="ECO:0000256" key="1">
    <source>
        <dbReference type="ARBA" id="ARBA00001273"/>
    </source>
</evidence>